<reference evidence="14" key="2">
    <citation type="journal article" date="2008" name="BMC Microbiol.">
        <title>Distribution of transferrin binding protein B gene (tbpB) variants among Neisseria species.</title>
        <authorList>
            <person name="Harrison O.B."/>
            <person name="Maiden M.C."/>
            <person name="Rokbi B."/>
        </authorList>
    </citation>
    <scope>NUCLEOTIDE SEQUENCE</scope>
    <source>
        <strain evidence="14">P4-A</strain>
    </source>
</reference>
<feature type="domain" description="Transferrin-binding protein B C-lobe/N-lobe beta-barrel" evidence="11">
    <location>
        <begin position="464"/>
        <end position="600"/>
    </location>
</feature>
<feature type="region of interest" description="Disordered" evidence="10">
    <location>
        <begin position="34"/>
        <end position="70"/>
    </location>
</feature>
<keyword evidence="8" id="KW-0449">Lipoprotein</keyword>
<evidence type="ECO:0000256" key="1">
    <source>
        <dbReference type="ARBA" id="ARBA00004241"/>
    </source>
</evidence>
<protein>
    <recommendedName>
        <fullName evidence="9">Transferrin-binding protein B</fullName>
    </recommendedName>
</protein>
<evidence type="ECO:0000259" key="12">
    <source>
        <dbReference type="Pfam" id="PF17483"/>
    </source>
</evidence>
<keyword evidence="5" id="KW-0472">Membrane</keyword>
<proteinExistence type="predicted"/>
<name>Q6H8V3_NEIPO</name>
<accession>Q6H8V3</accession>
<dbReference type="AlphaFoldDB" id="Q6H8V3"/>
<evidence type="ECO:0000313" key="15">
    <source>
        <dbReference type="EMBL" id="CAG28825.2"/>
    </source>
</evidence>
<evidence type="ECO:0000256" key="9">
    <source>
        <dbReference type="ARBA" id="ARBA00023628"/>
    </source>
</evidence>
<feature type="compositionally biased region" description="Basic and acidic residues" evidence="10">
    <location>
        <begin position="47"/>
        <end position="69"/>
    </location>
</feature>
<feature type="domain" description="Transferrin-binding protein B N-lobe handle" evidence="13">
    <location>
        <begin position="47"/>
        <end position="183"/>
    </location>
</feature>
<evidence type="ECO:0000313" key="14">
    <source>
        <dbReference type="EMBL" id="CAG28821.2"/>
    </source>
</evidence>
<organism evidence="15">
    <name type="scientific">Neisseria polysaccharea</name>
    <dbReference type="NCBI Taxonomy" id="489"/>
    <lineage>
        <taxon>Bacteria</taxon>
        <taxon>Pseudomonadati</taxon>
        <taxon>Pseudomonadota</taxon>
        <taxon>Betaproteobacteria</taxon>
        <taxon>Neisseriales</taxon>
        <taxon>Neisseriaceae</taxon>
        <taxon>Neisseria</taxon>
    </lineage>
</organism>
<dbReference type="EMBL" id="AJ704743">
    <property type="protein sequence ID" value="CAG28825.2"/>
    <property type="molecule type" value="Genomic_DNA"/>
</dbReference>
<evidence type="ECO:0000256" key="7">
    <source>
        <dbReference type="ARBA" id="ARBA00023237"/>
    </source>
</evidence>
<evidence type="ECO:0000259" key="13">
    <source>
        <dbReference type="Pfam" id="PF17484"/>
    </source>
</evidence>
<feature type="domain" description="Transferrin-binding protein B C-lobe handle" evidence="12">
    <location>
        <begin position="368"/>
        <end position="454"/>
    </location>
</feature>
<dbReference type="EMBL" id="AJ704739">
    <property type="protein sequence ID" value="CAG28821.2"/>
    <property type="molecule type" value="Genomic_DNA"/>
</dbReference>
<dbReference type="InterPro" id="IPR011250">
    <property type="entry name" value="OMP/PagP_B-barrel"/>
</dbReference>
<dbReference type="GO" id="GO:0009279">
    <property type="term" value="C:cell outer membrane"/>
    <property type="evidence" value="ECO:0007669"/>
    <property type="project" value="UniProtKB-SubCell"/>
</dbReference>
<dbReference type="InterPro" id="IPR038197">
    <property type="entry name" value="TbpB_C-lobe_sf"/>
</dbReference>
<evidence type="ECO:0000256" key="10">
    <source>
        <dbReference type="SAM" id="MobiDB-lite"/>
    </source>
</evidence>
<reference evidence="15" key="1">
    <citation type="submission" date="2004-05" db="EMBL/GenBank/DDBJ databases">
        <title>Distribution of the transferrin binding protein B (tbpB) gene in the Neisseriaceae family.</title>
        <authorList>
            <person name="Harrison O.B."/>
            <person name="Claus H."/>
            <person name="Vogel U."/>
            <person name="Bennett J."/>
            <person name="Maiden M."/>
            <person name="Rokbi B."/>
        </authorList>
    </citation>
    <scope>NUCLEOTIDE SEQUENCE</scope>
    <source>
        <strain evidence="15">90400</strain>
    </source>
</reference>
<evidence type="ECO:0000259" key="11">
    <source>
        <dbReference type="Pfam" id="PF01298"/>
    </source>
</evidence>
<evidence type="ECO:0000256" key="8">
    <source>
        <dbReference type="ARBA" id="ARBA00023288"/>
    </source>
</evidence>
<feature type="domain" description="Transferrin-binding protein B C-lobe/N-lobe beta-barrel" evidence="11">
    <location>
        <begin position="187"/>
        <end position="352"/>
    </location>
</feature>
<dbReference type="SUPFAM" id="SSF56925">
    <property type="entry name" value="OMPA-like"/>
    <property type="match status" value="2"/>
</dbReference>
<dbReference type="Gene3D" id="2.40.128.250">
    <property type="match status" value="1"/>
</dbReference>
<dbReference type="Pfam" id="PF17483">
    <property type="entry name" value="TbpB_C"/>
    <property type="match status" value="1"/>
</dbReference>
<dbReference type="InterPro" id="IPR038669">
    <property type="entry name" value="TbpB_N-lobe_sf"/>
</dbReference>
<keyword evidence="3" id="KW-0732">Signal</keyword>
<keyword evidence="6" id="KW-0564">Palmitate</keyword>
<evidence type="ECO:0000256" key="6">
    <source>
        <dbReference type="ARBA" id="ARBA00023139"/>
    </source>
</evidence>
<evidence type="ECO:0000256" key="5">
    <source>
        <dbReference type="ARBA" id="ARBA00023136"/>
    </source>
</evidence>
<dbReference type="Gene3D" id="2.40.128.240">
    <property type="match status" value="1"/>
</dbReference>
<gene>
    <name evidence="15" type="primary">tbpB</name>
</gene>
<dbReference type="Pfam" id="PF17484">
    <property type="entry name" value="TbpB_A"/>
    <property type="match status" value="1"/>
</dbReference>
<dbReference type="Pfam" id="PF01298">
    <property type="entry name" value="TbpB_B_D"/>
    <property type="match status" value="2"/>
</dbReference>
<evidence type="ECO:0000256" key="4">
    <source>
        <dbReference type="ARBA" id="ARBA00023026"/>
    </source>
</evidence>
<dbReference type="InterPro" id="IPR001677">
    <property type="entry name" value="TbpB_B_D"/>
</dbReference>
<dbReference type="GO" id="GO:0009986">
    <property type="term" value="C:cell surface"/>
    <property type="evidence" value="ECO:0007669"/>
    <property type="project" value="UniProtKB-SubCell"/>
</dbReference>
<evidence type="ECO:0000256" key="3">
    <source>
        <dbReference type="ARBA" id="ARBA00022729"/>
    </source>
</evidence>
<dbReference type="InterPro" id="IPR035313">
    <property type="entry name" value="TbpB_N-lobe"/>
</dbReference>
<evidence type="ECO:0000256" key="2">
    <source>
        <dbReference type="ARBA" id="ARBA00004459"/>
    </source>
</evidence>
<keyword evidence="4" id="KW-0843">Virulence</keyword>
<sequence>MNNPLVNQAAMVLPVFLLSACLGGGGGSFDLDSVETKQHNPQSEAPKYQDEQTEKPVKPDEAQAAENDRPAYGFAVKIPRRNVHFNVKQGHQPLSDADWVKLAAGEPDKFPQKDEISNMTKGTLNESLKSGEDGKSRVEGYTDFKYVRSGYIYRNGANKIDFKNNIALFGPDGYLFYKGSNPSQALPTGKAIYKGTWDYVTDAKEKQKFPQLGNSQAGDRYGALSAEEADVLRNKSEAKEGQTDFGLTSEFEVDFAAKTMTGKLYRNNRITNNETENRDKQIKRYDIQANLHGNRFKGKALAADKGATNGSHPFISDSDSLEGGFYGPKGEELAGKFLSNDNKVAAVFGAKQKDKKEGENAAGLATETVIDAYRITGGEFKKEQIDSFGDVKKLLVDGVELSLLPSEGNKAAFQHEIEQNGVKATVCCSNLDYMSFGKLSKENKDDMFLQGVRTPVSDVAARTEANAKYRGTWYGYIANGTSWSGEASNQESGNRAEFDVNFSTKNISGTLTAKDRTSPAFTITAMIQDNGFSGTAKTGNDGFALDPQNTGNSHYTHIEATVSGGFYGKNAIEMGGSFSFPGNEPGGKQEKASVVFGAKRQGLVQ</sequence>
<dbReference type="Gene3D" id="2.40.160.90">
    <property type="match status" value="2"/>
</dbReference>
<comment type="subcellular location">
    <subcellularLocation>
        <location evidence="2">Cell outer membrane</location>
        <topology evidence="2">Lipid-anchor</topology>
    </subcellularLocation>
    <subcellularLocation>
        <location evidence="1">Cell surface</location>
    </subcellularLocation>
</comment>
<keyword evidence="7" id="KW-0998">Cell outer membrane</keyword>
<dbReference type="InterPro" id="IPR035316">
    <property type="entry name" value="TbpB_C-lobe"/>
</dbReference>